<sequence length="293" mass="31519">MKILAVSPHLHSGETTPVLMHAVLLALTPALLAALIFFGWRAFWLTAVCVGAAVLTEYLAALFFHKKNCLNDYSAVVTGLLLAFVLPPSLPLWIAALGAVFAVLIVKELFGGLGQNIFNPALSGRAFLLASFPVFMTSWTAPFDALTAATPLAAGLKIDEWSMFLGNIPGSLGETSALALLLGAAYLLCRKIIDWRIPLGYLGTVALFMYLAGQNVAFHLLAGGLLLGAFFMATDYTTSPMARRGKWIFAIGCGILTSVIRLWGGYPEGVCYSILIMNMFVPLIDRLDEAKSK</sequence>
<dbReference type="PANTHER" id="PTHR30578:SF0">
    <property type="entry name" value="ION-TRANSLOCATING OXIDOREDUCTASE COMPLEX SUBUNIT D"/>
    <property type="match status" value="1"/>
</dbReference>
<dbReference type="EC" id="7.-.-.-" evidence="10"/>
<comment type="caution">
    <text evidence="11">The sequence shown here is derived from an EMBL/GenBank/DDBJ whole genome shotgun (WGS) entry which is preliminary data.</text>
</comment>
<keyword evidence="3 10" id="KW-0285">Flavoprotein</keyword>
<evidence type="ECO:0000256" key="6">
    <source>
        <dbReference type="ARBA" id="ARBA00022967"/>
    </source>
</evidence>
<evidence type="ECO:0000256" key="7">
    <source>
        <dbReference type="ARBA" id="ARBA00022982"/>
    </source>
</evidence>
<organism evidence="11 12">
    <name type="scientific">Termititenax aidoneus</name>
    <dbReference type="NCBI Taxonomy" id="2218524"/>
    <lineage>
        <taxon>Bacteria</taxon>
        <taxon>Bacillati</taxon>
        <taxon>Candidatus Margulisiibacteriota</taxon>
        <taxon>Candidatus Termititenacia</taxon>
        <taxon>Candidatus Termititenacales</taxon>
        <taxon>Candidatus Termititenacaceae</taxon>
        <taxon>Candidatus Termititenax</taxon>
    </lineage>
</organism>
<dbReference type="EMBL" id="BGZN01000005">
    <property type="protein sequence ID" value="GBR73055.1"/>
    <property type="molecule type" value="Genomic_DNA"/>
</dbReference>
<evidence type="ECO:0000256" key="10">
    <source>
        <dbReference type="HAMAP-Rule" id="MF_00462"/>
    </source>
</evidence>
<evidence type="ECO:0000256" key="1">
    <source>
        <dbReference type="ARBA" id="ARBA00022448"/>
    </source>
</evidence>
<dbReference type="GO" id="GO:0055085">
    <property type="term" value="P:transmembrane transport"/>
    <property type="evidence" value="ECO:0007669"/>
    <property type="project" value="InterPro"/>
</dbReference>
<evidence type="ECO:0000256" key="3">
    <source>
        <dbReference type="ARBA" id="ARBA00022630"/>
    </source>
</evidence>
<comment type="similarity">
    <text evidence="10">Belongs to the NqrB/RnfD family.</text>
</comment>
<feature type="transmembrane region" description="Helical" evidence="10">
    <location>
        <begin position="122"/>
        <end position="141"/>
    </location>
</feature>
<feature type="transmembrane region" description="Helical" evidence="10">
    <location>
        <begin position="92"/>
        <end position="110"/>
    </location>
</feature>
<keyword evidence="7 10" id="KW-0249">Electron transport</keyword>
<evidence type="ECO:0000313" key="11">
    <source>
        <dbReference type="EMBL" id="GBR73055.1"/>
    </source>
</evidence>
<dbReference type="NCBIfam" id="TIGR01946">
    <property type="entry name" value="rnfD"/>
    <property type="match status" value="1"/>
</dbReference>
<dbReference type="PANTHER" id="PTHR30578">
    <property type="entry name" value="ELECTRON TRANSPORT COMPLEX PROTEIN RNFD"/>
    <property type="match status" value="1"/>
</dbReference>
<name>A0A388T8X1_TERA1</name>
<protein>
    <recommendedName>
        <fullName evidence="10">Ion-translocating oxidoreductase complex subunit D</fullName>
        <ecNumber evidence="10">7.-.-.-</ecNumber>
    </recommendedName>
    <alternativeName>
        <fullName evidence="10">Rnf electron transport complex subunit D</fullName>
    </alternativeName>
</protein>
<keyword evidence="4 10" id="KW-0288">FMN</keyword>
<evidence type="ECO:0000256" key="5">
    <source>
        <dbReference type="ARBA" id="ARBA00022692"/>
    </source>
</evidence>
<comment type="subcellular location">
    <subcellularLocation>
        <location evidence="10">Cell membrane</location>
        <topology evidence="10">Multi-pass membrane protein</topology>
    </subcellularLocation>
</comment>
<keyword evidence="2 10" id="KW-0597">Phosphoprotein</keyword>
<keyword evidence="8 10" id="KW-1133">Transmembrane helix</keyword>
<keyword evidence="10" id="KW-1003">Cell membrane</keyword>
<feature type="transmembrane region" description="Helical" evidence="10">
    <location>
        <begin position="161"/>
        <end position="188"/>
    </location>
</feature>
<feature type="transmembrane region" description="Helical" evidence="10">
    <location>
        <begin position="18"/>
        <end position="37"/>
    </location>
</feature>
<keyword evidence="9 10" id="KW-0472">Membrane</keyword>
<dbReference type="InterPro" id="IPR011303">
    <property type="entry name" value="RnfD_bac"/>
</dbReference>
<comment type="cofactor">
    <cofactor evidence="10">
        <name>FMN</name>
        <dbReference type="ChEBI" id="CHEBI:58210"/>
    </cofactor>
</comment>
<evidence type="ECO:0000256" key="2">
    <source>
        <dbReference type="ARBA" id="ARBA00022553"/>
    </source>
</evidence>
<evidence type="ECO:0000256" key="9">
    <source>
        <dbReference type="ARBA" id="ARBA00023136"/>
    </source>
</evidence>
<feature type="transmembrane region" description="Helical" evidence="10">
    <location>
        <begin position="195"/>
        <end position="212"/>
    </location>
</feature>
<feature type="transmembrane region" description="Helical" evidence="10">
    <location>
        <begin position="43"/>
        <end position="63"/>
    </location>
</feature>
<gene>
    <name evidence="10 11" type="primary">rnfD</name>
    <name evidence="11" type="ORF">NO1_0508</name>
</gene>
<keyword evidence="12" id="KW-1185">Reference proteome</keyword>
<dbReference type="GO" id="GO:0022900">
    <property type="term" value="P:electron transport chain"/>
    <property type="evidence" value="ECO:0007669"/>
    <property type="project" value="UniProtKB-UniRule"/>
</dbReference>
<evidence type="ECO:0000256" key="4">
    <source>
        <dbReference type="ARBA" id="ARBA00022643"/>
    </source>
</evidence>
<comment type="subunit">
    <text evidence="10">The complex is composed of six subunits: RnfA, RnfB, RnfC, RnfD, RnfE and RnfG.</text>
</comment>
<accession>A0A388T8X1</accession>
<dbReference type="HAMAP" id="MF_00462">
    <property type="entry name" value="RsxD_RnfD"/>
    <property type="match status" value="1"/>
</dbReference>
<dbReference type="Proteomes" id="UP000269352">
    <property type="component" value="Unassembled WGS sequence"/>
</dbReference>
<comment type="function">
    <text evidence="10">Part of a membrane-bound complex that couples electron transfer with translocation of ions across the membrane.</text>
</comment>
<dbReference type="AlphaFoldDB" id="A0A388T8X1"/>
<keyword evidence="6 10" id="KW-1278">Translocase</keyword>
<feature type="modified residue" description="FMN phosphoryl threonine" evidence="10">
    <location>
        <position position="150"/>
    </location>
</feature>
<dbReference type="GO" id="GO:0005886">
    <property type="term" value="C:plasma membrane"/>
    <property type="evidence" value="ECO:0007669"/>
    <property type="project" value="UniProtKB-SubCell"/>
</dbReference>
<evidence type="ECO:0000256" key="8">
    <source>
        <dbReference type="ARBA" id="ARBA00022989"/>
    </source>
</evidence>
<keyword evidence="1 10" id="KW-0813">Transport</keyword>
<keyword evidence="5 10" id="KW-0812">Transmembrane</keyword>
<reference evidence="11 12" key="1">
    <citation type="journal article" date="2019" name="ISME J.">
        <title>Genome analyses of uncultured TG2/ZB3 bacteria in 'Margulisbacteria' specifically attached to ectosymbiotic spirochetes of protists in the termite gut.</title>
        <authorList>
            <person name="Utami Y.D."/>
            <person name="Kuwahara H."/>
            <person name="Igai K."/>
            <person name="Murakami T."/>
            <person name="Sugaya K."/>
            <person name="Morikawa T."/>
            <person name="Nagura Y."/>
            <person name="Yuki M."/>
            <person name="Deevong P."/>
            <person name="Inoue T."/>
            <person name="Kihara K."/>
            <person name="Lo N."/>
            <person name="Yamada A."/>
            <person name="Ohkuma M."/>
            <person name="Hongoh Y."/>
        </authorList>
    </citation>
    <scope>NUCLEOTIDE SEQUENCE [LARGE SCALE GENOMIC DNA]</scope>
    <source>
        <strain evidence="11">NkOx7-01</strain>
    </source>
</reference>
<dbReference type="Pfam" id="PF03116">
    <property type="entry name" value="NQR2_RnfD_RnfE"/>
    <property type="match status" value="1"/>
</dbReference>
<feature type="transmembrane region" description="Helical" evidence="10">
    <location>
        <begin position="247"/>
        <end position="264"/>
    </location>
</feature>
<feature type="transmembrane region" description="Helical" evidence="10">
    <location>
        <begin position="218"/>
        <end position="235"/>
    </location>
</feature>
<proteinExistence type="inferred from homology"/>
<dbReference type="InterPro" id="IPR004338">
    <property type="entry name" value="NqrB/RnfD"/>
</dbReference>
<evidence type="ECO:0000313" key="12">
    <source>
        <dbReference type="Proteomes" id="UP000269352"/>
    </source>
</evidence>